<dbReference type="Proteomes" id="UP000018144">
    <property type="component" value="Unassembled WGS sequence"/>
</dbReference>
<dbReference type="PANTHER" id="PTHR31646:SF1">
    <property type="entry name" value="ALPHA-1,2-MANNOSYLTRANSFERASE MNN2"/>
    <property type="match status" value="1"/>
</dbReference>
<keyword evidence="6" id="KW-0735">Signal-anchor</keyword>
<gene>
    <name evidence="10" type="ORF">PCON_01067</name>
</gene>
<dbReference type="GO" id="GO:0000026">
    <property type="term" value="F:alpha-1,2-mannosyltransferase activity"/>
    <property type="evidence" value="ECO:0007669"/>
    <property type="project" value="TreeGrafter"/>
</dbReference>
<dbReference type="STRING" id="1076935.U4LW91"/>
<evidence type="ECO:0000313" key="11">
    <source>
        <dbReference type="Proteomes" id="UP000018144"/>
    </source>
</evidence>
<evidence type="ECO:0000256" key="3">
    <source>
        <dbReference type="ARBA" id="ARBA00009105"/>
    </source>
</evidence>
<accession>U4LW91</accession>
<name>U4LW91_PYROM</name>
<evidence type="ECO:0000256" key="9">
    <source>
        <dbReference type="ARBA" id="ARBA00023136"/>
    </source>
</evidence>
<evidence type="ECO:0000313" key="10">
    <source>
        <dbReference type="EMBL" id="CCX33386.1"/>
    </source>
</evidence>
<dbReference type="EMBL" id="HF936048">
    <property type="protein sequence ID" value="CCX33386.1"/>
    <property type="molecule type" value="Genomic_DNA"/>
</dbReference>
<keyword evidence="11" id="KW-1185">Reference proteome</keyword>
<evidence type="ECO:0000256" key="4">
    <source>
        <dbReference type="ARBA" id="ARBA00022679"/>
    </source>
</evidence>
<dbReference type="AlphaFoldDB" id="U4LW91"/>
<keyword evidence="5" id="KW-0812">Transmembrane</keyword>
<evidence type="ECO:0000256" key="8">
    <source>
        <dbReference type="ARBA" id="ARBA00023034"/>
    </source>
</evidence>
<keyword evidence="9" id="KW-0472">Membrane</keyword>
<dbReference type="GO" id="GO:0046354">
    <property type="term" value="P:mannan biosynthetic process"/>
    <property type="evidence" value="ECO:0007669"/>
    <property type="project" value="TreeGrafter"/>
</dbReference>
<proteinExistence type="inferred from homology"/>
<organism evidence="10 11">
    <name type="scientific">Pyronema omphalodes (strain CBS 100304)</name>
    <name type="common">Pyronema confluens</name>
    <dbReference type="NCBI Taxonomy" id="1076935"/>
    <lineage>
        <taxon>Eukaryota</taxon>
        <taxon>Fungi</taxon>
        <taxon>Dikarya</taxon>
        <taxon>Ascomycota</taxon>
        <taxon>Pezizomycotina</taxon>
        <taxon>Pezizomycetes</taxon>
        <taxon>Pezizales</taxon>
        <taxon>Pyronemataceae</taxon>
        <taxon>Pyronema</taxon>
    </lineage>
</organism>
<evidence type="ECO:0000256" key="2">
    <source>
        <dbReference type="ARBA" id="ARBA00004922"/>
    </source>
</evidence>
<dbReference type="InterPro" id="IPR029044">
    <property type="entry name" value="Nucleotide-diphossugar_trans"/>
</dbReference>
<keyword evidence="4 10" id="KW-0808">Transferase</keyword>
<dbReference type="OMA" id="SKNMVTW"/>
<keyword evidence="7" id="KW-1133">Transmembrane helix</keyword>
<keyword evidence="10" id="KW-0328">Glycosyltransferase</keyword>
<dbReference type="eggNOG" id="ENOG502QQ16">
    <property type="taxonomic scope" value="Eukaryota"/>
</dbReference>
<dbReference type="GO" id="GO:0000139">
    <property type="term" value="C:Golgi membrane"/>
    <property type="evidence" value="ECO:0007669"/>
    <property type="project" value="UniProtKB-SubCell"/>
</dbReference>
<dbReference type="Pfam" id="PF11051">
    <property type="entry name" value="Mannosyl_trans3"/>
    <property type="match status" value="2"/>
</dbReference>
<keyword evidence="8" id="KW-0333">Golgi apparatus</keyword>
<dbReference type="PANTHER" id="PTHR31646">
    <property type="entry name" value="ALPHA-1,2-MANNOSYLTRANSFERASE MNN2"/>
    <property type="match status" value="1"/>
</dbReference>
<dbReference type="InterPro" id="IPR022751">
    <property type="entry name" value="Alpha_mannosyltransferase"/>
</dbReference>
<sequence length="475" mass="52943">MPRFPSARLLASAVCLAICFTIYYLQFVPHRVARTPGPQTPESTTLPSLSPEHLKIKKFWSKWSTHLHNARPLLPPLERVGTAPNTMLRPGFSKTREPSSTYLFLSKANITSLSKQHRSLLKKLQHADPPLSATARELYDGTGIVMVIGGEYTSAALTTLRMLRRTGCTLPVEAFIGSRSEYESIICDIVLPVLGASCVVLPTMLAPPLSPDVKHYQLKSLAMVFSRFQKVLYLDSDSIPLRDPTALFKEKVFEETGLIVWPDFWKATEDPVFYIIAGMEGMPKGLPASSSEAGQLLVDKKRHLEMLLLAVYYNIYGPGWYYELLSQGAMGAGDKETFLAAAVALGSKWHMVDKGVEFVGYTQVSGRFKGGGMVQFWPGTEDRPAFLHANTPKMNAGHLVDEGDLVDQGHRVRLWGPKENVIKKFGDDIEKIVWKELIATGCSLADVVEEWKGRERLCERLKEHYEAVFGEDGKV</sequence>
<protein>
    <submittedName>
        <fullName evidence="10">Similar to Alpha-1,2-mannosyltransferase MNN5 acc. no. P46982</fullName>
    </submittedName>
</protein>
<evidence type="ECO:0000256" key="7">
    <source>
        <dbReference type="ARBA" id="ARBA00022989"/>
    </source>
</evidence>
<evidence type="ECO:0000256" key="1">
    <source>
        <dbReference type="ARBA" id="ARBA00004323"/>
    </source>
</evidence>
<dbReference type="SUPFAM" id="SSF53448">
    <property type="entry name" value="Nucleotide-diphospho-sugar transferases"/>
    <property type="match status" value="1"/>
</dbReference>
<reference evidence="10 11" key="1">
    <citation type="journal article" date="2013" name="PLoS Genet.">
        <title>The genome and development-dependent transcriptomes of Pyronema confluens: a window into fungal evolution.</title>
        <authorList>
            <person name="Traeger S."/>
            <person name="Altegoer F."/>
            <person name="Freitag M."/>
            <person name="Gabaldon T."/>
            <person name="Kempken F."/>
            <person name="Kumar A."/>
            <person name="Marcet-Houben M."/>
            <person name="Poggeler S."/>
            <person name="Stajich J.E."/>
            <person name="Nowrousian M."/>
        </authorList>
    </citation>
    <scope>NUCLEOTIDE SEQUENCE [LARGE SCALE GENOMIC DNA]</scope>
    <source>
        <strain evidence="11">CBS 100304</strain>
        <tissue evidence="10">Vegetative mycelium</tissue>
    </source>
</reference>
<evidence type="ECO:0000256" key="5">
    <source>
        <dbReference type="ARBA" id="ARBA00022692"/>
    </source>
</evidence>
<evidence type="ECO:0000256" key="6">
    <source>
        <dbReference type="ARBA" id="ARBA00022968"/>
    </source>
</evidence>
<comment type="pathway">
    <text evidence="2">Protein modification; protein glycosylation.</text>
</comment>
<dbReference type="OrthoDB" id="430354at2759"/>
<comment type="subcellular location">
    <subcellularLocation>
        <location evidence="1">Golgi apparatus membrane</location>
        <topology evidence="1">Single-pass type II membrane protein</topology>
    </subcellularLocation>
</comment>
<comment type="similarity">
    <text evidence="3">Belongs to the MNN1/MNT family.</text>
</comment>